<dbReference type="Proteomes" id="UP000598971">
    <property type="component" value="Unassembled WGS sequence"/>
</dbReference>
<proteinExistence type="predicted"/>
<dbReference type="RefSeq" id="WP_171609630.1">
    <property type="nucleotide sequence ID" value="NZ_WHPF01000017.1"/>
</dbReference>
<dbReference type="EMBL" id="WHPF01000017">
    <property type="protein sequence ID" value="NNV57681.1"/>
    <property type="molecule type" value="Genomic_DNA"/>
</dbReference>
<evidence type="ECO:0000313" key="2">
    <source>
        <dbReference type="Proteomes" id="UP000598971"/>
    </source>
</evidence>
<gene>
    <name evidence="1" type="ORF">GD597_19590</name>
</gene>
<protein>
    <submittedName>
        <fullName evidence="1">Uncharacterized protein</fullName>
    </submittedName>
</protein>
<keyword evidence="2" id="KW-1185">Reference proteome</keyword>
<accession>A0A8J8JYV1</accession>
<sequence length="120" mass="13208">MAINKNHEFEELDGVKCAIVEKNASAARAAFLQNILYYNRYTVVVVPSPAPKAAPVKDAEAAPLPPAPETFTVGVTDVTFNPINAIFGRMLKAPQGHVVTLAFWQQKEDHPIDEIPYYAK</sequence>
<evidence type="ECO:0000313" key="1">
    <source>
        <dbReference type="EMBL" id="NNV57681.1"/>
    </source>
</evidence>
<organism evidence="1 2">
    <name type="scientific">Limnovirga soli</name>
    <dbReference type="NCBI Taxonomy" id="2656915"/>
    <lineage>
        <taxon>Bacteria</taxon>
        <taxon>Pseudomonadati</taxon>
        <taxon>Bacteroidota</taxon>
        <taxon>Chitinophagia</taxon>
        <taxon>Chitinophagales</taxon>
        <taxon>Chitinophagaceae</taxon>
        <taxon>Limnovirga</taxon>
    </lineage>
</organism>
<dbReference type="AlphaFoldDB" id="A0A8J8JYV1"/>
<comment type="caution">
    <text evidence="1">The sequence shown here is derived from an EMBL/GenBank/DDBJ whole genome shotgun (WGS) entry which is preliminary data.</text>
</comment>
<reference evidence="1" key="1">
    <citation type="submission" date="2019-10" db="EMBL/GenBank/DDBJ databases">
        <title>Draft genome sequence of Panacibacter sp. KCS-6.</title>
        <authorList>
            <person name="Yim K.J."/>
        </authorList>
    </citation>
    <scope>NUCLEOTIDE SEQUENCE</scope>
    <source>
        <strain evidence="1">KCS-6</strain>
    </source>
</reference>
<name>A0A8J8JYV1_9BACT</name>